<proteinExistence type="predicted"/>
<dbReference type="PANTHER" id="PTHR11735:SF11">
    <property type="entry name" value="TRNA THREONYLCARBAMOYLADENOSINE BIOSYNTHESIS PROTEIN TSAB"/>
    <property type="match status" value="1"/>
</dbReference>
<gene>
    <name evidence="2" type="ORF">DCCM_0434</name>
</gene>
<dbReference type="Gene3D" id="3.30.420.40">
    <property type="match status" value="2"/>
</dbReference>
<name>A0A2L2X9G2_9FIRM</name>
<feature type="domain" description="Gcp-like" evidence="1">
    <location>
        <begin position="31"/>
        <end position="225"/>
    </location>
</feature>
<dbReference type="Pfam" id="PF00814">
    <property type="entry name" value="TsaD"/>
    <property type="match status" value="1"/>
</dbReference>
<dbReference type="InterPro" id="IPR043129">
    <property type="entry name" value="ATPase_NBD"/>
</dbReference>
<evidence type="ECO:0000313" key="2">
    <source>
        <dbReference type="EMBL" id="GBF32243.1"/>
    </source>
</evidence>
<dbReference type="InterPro" id="IPR000905">
    <property type="entry name" value="Gcp-like_dom"/>
</dbReference>
<reference evidence="3" key="1">
    <citation type="submission" date="2018-02" db="EMBL/GenBank/DDBJ databases">
        <title>Genome sequence of Desulfocucumis palustris strain NAW-5.</title>
        <authorList>
            <person name="Watanabe M."/>
            <person name="Kojima H."/>
            <person name="Fukui M."/>
        </authorList>
    </citation>
    <scope>NUCLEOTIDE SEQUENCE [LARGE SCALE GENOMIC DNA]</scope>
    <source>
        <strain evidence="3">NAW-5</strain>
    </source>
</reference>
<evidence type="ECO:0000313" key="3">
    <source>
        <dbReference type="Proteomes" id="UP000239549"/>
    </source>
</evidence>
<dbReference type="SUPFAM" id="SSF53067">
    <property type="entry name" value="Actin-like ATPase domain"/>
    <property type="match status" value="2"/>
</dbReference>
<dbReference type="GO" id="GO:0002949">
    <property type="term" value="P:tRNA threonylcarbamoyladenosine modification"/>
    <property type="evidence" value="ECO:0007669"/>
    <property type="project" value="InterPro"/>
</dbReference>
<comment type="caution">
    <text evidence="2">The sequence shown here is derived from an EMBL/GenBank/DDBJ whole genome shotgun (WGS) entry which is preliminary data.</text>
</comment>
<accession>A0A2L2X9G2</accession>
<evidence type="ECO:0000259" key="1">
    <source>
        <dbReference type="Pfam" id="PF00814"/>
    </source>
</evidence>
<protein>
    <submittedName>
        <fullName evidence="2">TsaB protein</fullName>
    </submittedName>
</protein>
<dbReference type="GO" id="GO:0005829">
    <property type="term" value="C:cytosol"/>
    <property type="evidence" value="ECO:0007669"/>
    <property type="project" value="TreeGrafter"/>
</dbReference>
<dbReference type="Proteomes" id="UP000239549">
    <property type="component" value="Unassembled WGS sequence"/>
</dbReference>
<organism evidence="2 3">
    <name type="scientific">Desulfocucumis palustris</name>
    <dbReference type="NCBI Taxonomy" id="1898651"/>
    <lineage>
        <taxon>Bacteria</taxon>
        <taxon>Bacillati</taxon>
        <taxon>Bacillota</taxon>
        <taxon>Clostridia</taxon>
        <taxon>Eubacteriales</taxon>
        <taxon>Desulfocucumaceae</taxon>
        <taxon>Desulfocucumis</taxon>
    </lineage>
</organism>
<dbReference type="NCBIfam" id="TIGR03725">
    <property type="entry name" value="T6A_YeaZ"/>
    <property type="match status" value="1"/>
</dbReference>
<dbReference type="RefSeq" id="WP_307718789.1">
    <property type="nucleotide sequence ID" value="NZ_BFAV01000019.1"/>
</dbReference>
<dbReference type="AlphaFoldDB" id="A0A2L2X9G2"/>
<dbReference type="InterPro" id="IPR022496">
    <property type="entry name" value="T6A_TsaB"/>
</dbReference>
<dbReference type="EMBL" id="BFAV01000019">
    <property type="protein sequence ID" value="GBF32243.1"/>
    <property type="molecule type" value="Genomic_DNA"/>
</dbReference>
<sequence>MVLGIETATPVAGVAVVDGSNIKSERMINNQRTHSVNLLPMIKAVIEEAGISPGQLDAIAVSSGPGSFTGLRIGMSTAKTLAQVWGLPVVGISTLDSLAYSLKGSKNLLCPIMNARKNEVYTALFDDTEAGFEKIYGPAAVTPEELAGVIRNLGRGVTFLGDGVPVYREILTTLLNNVEFAPAAVSFPRGAGVAELGVMEISRGGGTDPLKLLPRYIRLSEAESKWLQKQKTGECGGCS</sequence>
<dbReference type="CDD" id="cd24032">
    <property type="entry name" value="ASKHA_NBD_TsaB"/>
    <property type="match status" value="1"/>
</dbReference>
<dbReference type="PANTHER" id="PTHR11735">
    <property type="entry name" value="TRNA N6-ADENOSINE THREONYLCARBAMOYLTRANSFERASE"/>
    <property type="match status" value="1"/>
</dbReference>
<keyword evidence="3" id="KW-1185">Reference proteome</keyword>